<dbReference type="InterPro" id="IPR011992">
    <property type="entry name" value="EF-hand-dom_pair"/>
</dbReference>
<evidence type="ECO:0000256" key="2">
    <source>
        <dbReference type="SAM" id="MobiDB-lite"/>
    </source>
</evidence>
<evidence type="ECO:0000256" key="1">
    <source>
        <dbReference type="ARBA" id="ARBA00022837"/>
    </source>
</evidence>
<proteinExistence type="predicted"/>
<keyword evidence="1" id="KW-0106">Calcium</keyword>
<feature type="domain" description="EF-hand" evidence="3">
    <location>
        <begin position="376"/>
        <end position="411"/>
    </location>
</feature>
<dbReference type="EMBL" id="KK583229">
    <property type="protein sequence ID" value="KDO25753.1"/>
    <property type="molecule type" value="Genomic_DNA"/>
</dbReference>
<dbReference type="PROSITE" id="PS50222">
    <property type="entry name" value="EF_HAND_2"/>
    <property type="match status" value="2"/>
</dbReference>
<evidence type="ECO:0000313" key="4">
    <source>
        <dbReference type="EMBL" id="KDO25753.1"/>
    </source>
</evidence>
<dbReference type="SUPFAM" id="SSF47769">
    <property type="entry name" value="SAM/Pointed domain"/>
    <property type="match status" value="1"/>
</dbReference>
<dbReference type="InterPro" id="IPR002048">
    <property type="entry name" value="EF_hand_dom"/>
</dbReference>
<feature type="region of interest" description="Disordered" evidence="2">
    <location>
        <begin position="1"/>
        <end position="132"/>
    </location>
</feature>
<dbReference type="OrthoDB" id="293868at2759"/>
<feature type="region of interest" description="Disordered" evidence="2">
    <location>
        <begin position="794"/>
        <end position="846"/>
    </location>
</feature>
<feature type="compositionally biased region" description="Basic and acidic residues" evidence="2">
    <location>
        <begin position="16"/>
        <end position="29"/>
    </location>
</feature>
<dbReference type="RefSeq" id="XP_012203562.1">
    <property type="nucleotide sequence ID" value="XM_012348172.1"/>
</dbReference>
<dbReference type="SMART" id="SM00054">
    <property type="entry name" value="EFh"/>
    <property type="match status" value="2"/>
</dbReference>
<organism evidence="4 5">
    <name type="scientific">Saprolegnia parasitica (strain CBS 223.65)</name>
    <dbReference type="NCBI Taxonomy" id="695850"/>
    <lineage>
        <taxon>Eukaryota</taxon>
        <taxon>Sar</taxon>
        <taxon>Stramenopiles</taxon>
        <taxon>Oomycota</taxon>
        <taxon>Saprolegniomycetes</taxon>
        <taxon>Saprolegniales</taxon>
        <taxon>Saprolegniaceae</taxon>
        <taxon>Saprolegnia</taxon>
    </lineage>
</organism>
<dbReference type="GeneID" id="24131250"/>
<name>A0A067C5H9_SAPPC</name>
<dbReference type="VEuPathDB" id="FungiDB:SPRG_09052"/>
<protein>
    <recommendedName>
        <fullName evidence="3">EF-hand domain-containing protein</fullName>
    </recommendedName>
</protein>
<dbReference type="Proteomes" id="UP000030745">
    <property type="component" value="Unassembled WGS sequence"/>
</dbReference>
<dbReference type="STRING" id="695850.A0A067C5H9"/>
<dbReference type="OMA" id="SFENAPM"/>
<feature type="compositionally biased region" description="Basic residues" evidence="2">
    <location>
        <begin position="693"/>
        <end position="703"/>
    </location>
</feature>
<dbReference type="AlphaFoldDB" id="A0A067C5H9"/>
<feature type="region of interest" description="Disordered" evidence="2">
    <location>
        <begin position="678"/>
        <end position="781"/>
    </location>
</feature>
<dbReference type="InterPro" id="IPR013761">
    <property type="entry name" value="SAM/pointed_sf"/>
</dbReference>
<feature type="compositionally biased region" description="Basic and acidic residues" evidence="2">
    <location>
        <begin position="115"/>
        <end position="125"/>
    </location>
</feature>
<dbReference type="KEGG" id="spar:SPRG_09052"/>
<dbReference type="InterPro" id="IPR018247">
    <property type="entry name" value="EF_Hand_1_Ca_BS"/>
</dbReference>
<dbReference type="Pfam" id="PF13499">
    <property type="entry name" value="EF-hand_7"/>
    <property type="match status" value="1"/>
</dbReference>
<feature type="compositionally biased region" description="Basic residues" evidence="2">
    <location>
        <begin position="1"/>
        <end position="15"/>
    </location>
</feature>
<evidence type="ECO:0000259" key="3">
    <source>
        <dbReference type="PROSITE" id="PS50222"/>
    </source>
</evidence>
<dbReference type="SUPFAM" id="SSF47473">
    <property type="entry name" value="EF-hand"/>
    <property type="match status" value="1"/>
</dbReference>
<dbReference type="CDD" id="cd00051">
    <property type="entry name" value="EFh"/>
    <property type="match status" value="1"/>
</dbReference>
<feature type="compositionally biased region" description="Low complexity" evidence="2">
    <location>
        <begin position="828"/>
        <end position="839"/>
    </location>
</feature>
<sequence>MSRGKRHPKAKHRGRPERTPDEANDKDAAADDSPPSVATDGSASSTDSALSSEAHQPTGTPDASSAEGASSSPAAPVATPPATDPSPSTGIDDTLASVIDVDPPLISNTTSETTSETRSETRSDTTSEAVSETPVLTVPLPSVVDVSAISVATTVDRATVVETIPSNDVAAPPRRLLTPPEAERMVQHLVFGLLKASVPLVRILKSLPSLQELAFKLQLECQIGLTAMDLQALHVFFHVADTNVFDAASCLAFAATKVFVLELFEFQLRKAILEKATKLRGKADVPRTLLQLLPDATSSFEPADLNTLAVEKLGLSHSPYWVLHCVVGRIARAPFEKAALKTPPSYPWAVFRRHLGQFVARAAFDPDSVEGALRSLVRADAVQGFRAIDTDGSGTLSVDECTAFLHAQHFAGFPHGVLRDFIARFDRDGDGTLNLDEFLAVCRPKEQFGLQVVTPFGSFYMATTPTTLVKDLVPKIHKRMFWLQHNHMLGNADMSGKMLVSVDRFVIQRHFGALPLEYTASDTVQTILVPGELVVVMETTPTGPTLVSKEKYIGKRVAPLQRPLAAVVPAPDVPLRADTTSTGIDVEAVRRRRPLKPTLSLSLPSDVSTWTTLDVKKWVIYELKLPTLAPKMSQVNGNALLGLARAPAALEKTLNHTFHIHLPLQRLQLQQAILRLVPPSAKTTHQQREKARTKGGKHAGRMPHHTDENRDEIVAEESFENAPMDPAAPDNPDDSSADDRDPVNPTPSPPLRTTSRTEGSADATNENEAEEHEPCPDAPLMTPCSMVLKAVASSPDLDGSMDEPVPLFDARDSLSDDDDDDLPGFEGPRSPSSAASSDDTLPVFDP</sequence>
<dbReference type="Gene3D" id="1.10.238.10">
    <property type="entry name" value="EF-hand"/>
    <property type="match status" value="1"/>
</dbReference>
<dbReference type="PROSITE" id="PS00018">
    <property type="entry name" value="EF_HAND_1"/>
    <property type="match status" value="1"/>
</dbReference>
<accession>A0A067C5H9</accession>
<feature type="compositionally biased region" description="Low complexity" evidence="2">
    <location>
        <begin position="721"/>
        <end position="730"/>
    </location>
</feature>
<feature type="domain" description="EF-hand" evidence="3">
    <location>
        <begin position="413"/>
        <end position="448"/>
    </location>
</feature>
<gene>
    <name evidence="4" type="ORF">SPRG_09052</name>
</gene>
<evidence type="ECO:0000313" key="5">
    <source>
        <dbReference type="Proteomes" id="UP000030745"/>
    </source>
</evidence>
<feature type="compositionally biased region" description="Basic and acidic residues" evidence="2">
    <location>
        <begin position="704"/>
        <end position="713"/>
    </location>
</feature>
<feature type="compositionally biased region" description="Low complexity" evidence="2">
    <location>
        <begin position="31"/>
        <end position="54"/>
    </location>
</feature>
<feature type="compositionally biased region" description="Low complexity" evidence="2">
    <location>
        <begin position="61"/>
        <end position="77"/>
    </location>
</feature>
<keyword evidence="5" id="KW-1185">Reference proteome</keyword>
<reference evidence="4 5" key="1">
    <citation type="journal article" date="2013" name="PLoS Genet.">
        <title>Distinctive expansion of potential virulence genes in the genome of the oomycete fish pathogen Saprolegnia parasitica.</title>
        <authorList>
            <person name="Jiang R.H."/>
            <person name="de Bruijn I."/>
            <person name="Haas B.J."/>
            <person name="Belmonte R."/>
            <person name="Lobach L."/>
            <person name="Christie J."/>
            <person name="van den Ackerveken G."/>
            <person name="Bottin A."/>
            <person name="Bulone V."/>
            <person name="Diaz-Moreno S.M."/>
            <person name="Dumas B."/>
            <person name="Fan L."/>
            <person name="Gaulin E."/>
            <person name="Govers F."/>
            <person name="Grenville-Briggs L.J."/>
            <person name="Horner N.R."/>
            <person name="Levin J.Z."/>
            <person name="Mammella M."/>
            <person name="Meijer H.J."/>
            <person name="Morris P."/>
            <person name="Nusbaum C."/>
            <person name="Oome S."/>
            <person name="Phillips A.J."/>
            <person name="van Rooyen D."/>
            <person name="Rzeszutek E."/>
            <person name="Saraiva M."/>
            <person name="Secombes C.J."/>
            <person name="Seidl M.F."/>
            <person name="Snel B."/>
            <person name="Stassen J.H."/>
            <person name="Sykes S."/>
            <person name="Tripathy S."/>
            <person name="van den Berg H."/>
            <person name="Vega-Arreguin J.C."/>
            <person name="Wawra S."/>
            <person name="Young S.K."/>
            <person name="Zeng Q."/>
            <person name="Dieguez-Uribeondo J."/>
            <person name="Russ C."/>
            <person name="Tyler B.M."/>
            <person name="van West P."/>
        </authorList>
    </citation>
    <scope>NUCLEOTIDE SEQUENCE [LARGE SCALE GENOMIC DNA]</scope>
    <source>
        <strain evidence="4 5">CBS 223.65</strain>
    </source>
</reference>
<dbReference type="GO" id="GO:0005509">
    <property type="term" value="F:calcium ion binding"/>
    <property type="evidence" value="ECO:0007669"/>
    <property type="project" value="InterPro"/>
</dbReference>